<dbReference type="CDD" id="cd05154">
    <property type="entry name" value="ACAD10_11_N-like"/>
    <property type="match status" value="1"/>
</dbReference>
<dbReference type="InterPro" id="IPR041726">
    <property type="entry name" value="ACAD10_11_N"/>
</dbReference>
<evidence type="ECO:0000259" key="1">
    <source>
        <dbReference type="Pfam" id="PF01636"/>
    </source>
</evidence>
<dbReference type="Gene3D" id="3.30.200.20">
    <property type="entry name" value="Phosphorylase Kinase, domain 1"/>
    <property type="match status" value="1"/>
</dbReference>
<organism evidence="2 3">
    <name type="scientific">Spectribacter hydrogenoxidans</name>
    <dbReference type="NCBI Taxonomy" id="3075608"/>
    <lineage>
        <taxon>Bacteria</taxon>
        <taxon>Pseudomonadati</taxon>
        <taxon>Pseudomonadota</taxon>
        <taxon>Gammaproteobacteria</taxon>
        <taxon>Salinisphaerales</taxon>
        <taxon>Salinisphaeraceae</taxon>
        <taxon>Spectribacter</taxon>
    </lineage>
</organism>
<dbReference type="InterPro" id="IPR011009">
    <property type="entry name" value="Kinase-like_dom_sf"/>
</dbReference>
<proteinExistence type="predicted"/>
<protein>
    <submittedName>
        <fullName evidence="2">Phosphotransferase family protein</fullName>
    </submittedName>
</protein>
<evidence type="ECO:0000313" key="2">
    <source>
        <dbReference type="EMBL" id="MDT0633723.1"/>
    </source>
</evidence>
<keyword evidence="3" id="KW-1185">Reference proteome</keyword>
<reference evidence="2 3" key="1">
    <citation type="submission" date="2023-09" db="EMBL/GenBank/DDBJ databases">
        <authorList>
            <person name="Rey-Velasco X."/>
        </authorList>
    </citation>
    <scope>NUCLEOTIDE SEQUENCE [LARGE SCALE GENOMIC DNA]</scope>
    <source>
        <strain evidence="2 3">W335</strain>
    </source>
</reference>
<comment type="caution">
    <text evidence="2">The sequence shown here is derived from an EMBL/GenBank/DDBJ whole genome shotgun (WGS) entry which is preliminary data.</text>
</comment>
<dbReference type="EMBL" id="JAVRIB010000002">
    <property type="protein sequence ID" value="MDT0633723.1"/>
    <property type="molecule type" value="Genomic_DNA"/>
</dbReference>
<evidence type="ECO:0000313" key="3">
    <source>
        <dbReference type="Proteomes" id="UP001251857"/>
    </source>
</evidence>
<dbReference type="RefSeq" id="WP_311651442.1">
    <property type="nucleotide sequence ID" value="NZ_JAVRIB010000002.1"/>
</dbReference>
<dbReference type="InterPro" id="IPR002575">
    <property type="entry name" value="Aminoglycoside_PTrfase"/>
</dbReference>
<dbReference type="Pfam" id="PF01636">
    <property type="entry name" value="APH"/>
    <property type="match status" value="1"/>
</dbReference>
<dbReference type="InterPro" id="IPR051678">
    <property type="entry name" value="AGP_Transferase"/>
</dbReference>
<gene>
    <name evidence="2" type="ORF">RM532_01990</name>
</gene>
<dbReference type="Proteomes" id="UP001251857">
    <property type="component" value="Unassembled WGS sequence"/>
</dbReference>
<sequence>MMDLDWLQQELAGFIRQQLDKHAQIRDLRAADGHAGLTFLFDVEQDSDRQGYVLRLPPPGVKRRGNTDVYRQASLLRALHAEGLPVPAVPWAQADEDWFGLPFLIMERLPGNNLLVWDPDPTFDRSVDAMRPLYREAAATLARLHAFDCQRHLPDWDASRSLATEIAFWEPIYQKAPEAAWAQAAARVQHLLADSVPATVPVGLVHGDYQPGNILFDQGRVSGVIDWELAHIGAQPLDLGWMLMIADPAMWHPDFGAVCPPPAEDIREAYETARGEPVPDAPWFEALAAYRFASIACLNVRLHRKGQRVDPLWEQMALCVPGMFERAREILETGA</sequence>
<accession>A0ABU3BWP5</accession>
<dbReference type="PANTHER" id="PTHR21310">
    <property type="entry name" value="AMINOGLYCOSIDE PHOSPHOTRANSFERASE-RELATED-RELATED"/>
    <property type="match status" value="1"/>
</dbReference>
<dbReference type="Gene3D" id="3.90.1200.10">
    <property type="match status" value="1"/>
</dbReference>
<name>A0ABU3BWP5_9GAMM</name>
<feature type="domain" description="Aminoglycoside phosphotransferase" evidence="1">
    <location>
        <begin position="46"/>
        <end position="271"/>
    </location>
</feature>
<dbReference type="SUPFAM" id="SSF56112">
    <property type="entry name" value="Protein kinase-like (PK-like)"/>
    <property type="match status" value="1"/>
</dbReference>